<dbReference type="Pfam" id="PF13304">
    <property type="entry name" value="AAA_21"/>
    <property type="match status" value="1"/>
</dbReference>
<dbReference type="RefSeq" id="WP_010906562.1">
    <property type="nucleotide sequence ID" value="NC_002663.1"/>
</dbReference>
<dbReference type="Proteomes" id="UP000000809">
    <property type="component" value="Chromosome"/>
</dbReference>
<evidence type="ECO:0000313" key="2">
    <source>
        <dbReference type="EMBL" id="AAK02366.1"/>
    </source>
</evidence>
<sequence length="517" mass="59964">MRFRLLNRDESMPQNAQNLVCLLIDNWNDYSYITMFFMSFFDSDGVLHEIGNIKIGFKGQVETIPTHAEIKNRFDGRVFDKLPDNFISLGQDVDFYSRIFELSNEVKDIILKNLNDVVYNPDLLDEFQNEPVFYTSLMRHVSEPTIKEQFRRVLEGKSPLTDFTFSFIRNRQDSMGKITLEFEVKANSVPSTNIHAIIGRNGVGKTTLLNGMIKSFINKNDYKDGAFYKKEKIHFFTNTPIKISDEYFSRLVAVSFSVFDPFIPNNDEKNYSYIGLKKSETQLKEPKKYFEEDFWLSFLECRSFSFKRDLWVKAIQNLESDNNFAEMNLSHLMNECFSKDIVLQFINRMSSGHAFVLLTITQLVAKVEEKTLVLLDEPESHLHPPLLSAFIRTLSELLDNRNAIAIVATHSPVVLQEIPKSCIWKIVRTGIETKAYRLVTETFGENIGILTREVFGLEVEKSGFHKLLNESVNKGGTYESILESYNYQLGKEGKLILKTLIRLRDEKNQGFFYYDKD</sequence>
<proteinExistence type="predicted"/>
<name>Q9CNY8_PASMU</name>
<dbReference type="InterPro" id="IPR003959">
    <property type="entry name" value="ATPase_AAA_core"/>
</dbReference>
<dbReference type="GO" id="GO:0005524">
    <property type="term" value="F:ATP binding"/>
    <property type="evidence" value="ECO:0007669"/>
    <property type="project" value="InterPro"/>
</dbReference>
<dbReference type="GO" id="GO:0016887">
    <property type="term" value="F:ATP hydrolysis activity"/>
    <property type="evidence" value="ECO:0007669"/>
    <property type="project" value="InterPro"/>
</dbReference>
<dbReference type="PANTHER" id="PTHR43581:SF4">
    <property type="entry name" value="ATP_GTP PHOSPHATASE"/>
    <property type="match status" value="1"/>
</dbReference>
<reference evidence="2 3" key="1">
    <citation type="journal article" date="2001" name="Proc. Natl. Acad. Sci. U.S.A.">
        <title>Complete genomic sequence of Pasteurella multocida Pm70.</title>
        <authorList>
            <person name="May B.J."/>
            <person name="Zhang Q."/>
            <person name="Li L.L."/>
            <person name="Paustian M.L."/>
            <person name="Whittam T.S."/>
            <person name="Kapur V."/>
        </authorList>
    </citation>
    <scope>NUCLEOTIDE SEQUENCE [LARGE SCALE GENOMIC DNA]</scope>
    <source>
        <strain evidence="2 3">Pm70</strain>
    </source>
</reference>
<dbReference type="PATRIC" id="fig|272843.6.peg.291"/>
<accession>Q9CNY8</accession>
<organism evidence="2 3">
    <name type="scientific">Pasteurella multocida (strain Pm70)</name>
    <dbReference type="NCBI Taxonomy" id="272843"/>
    <lineage>
        <taxon>Bacteria</taxon>
        <taxon>Pseudomonadati</taxon>
        <taxon>Pseudomonadota</taxon>
        <taxon>Gammaproteobacteria</taxon>
        <taxon>Pasteurellales</taxon>
        <taxon>Pasteurellaceae</taxon>
        <taxon>Pasteurella</taxon>
    </lineage>
</organism>
<dbReference type="KEGG" id="pmu:PM0282"/>
<dbReference type="STRING" id="272843.PM0282"/>
<gene>
    <name evidence="2" type="ordered locus">PM0282</name>
</gene>
<evidence type="ECO:0000313" key="3">
    <source>
        <dbReference type="Proteomes" id="UP000000809"/>
    </source>
</evidence>
<dbReference type="InterPro" id="IPR003593">
    <property type="entry name" value="AAA+_ATPase"/>
</dbReference>
<dbReference type="AlphaFoldDB" id="Q9CNY8"/>
<dbReference type="EnsemblBacteria" id="AAK02366">
    <property type="protein sequence ID" value="AAK02366"/>
    <property type="gene ID" value="PM0282"/>
</dbReference>
<dbReference type="InterPro" id="IPR027417">
    <property type="entry name" value="P-loop_NTPase"/>
</dbReference>
<evidence type="ECO:0000259" key="1">
    <source>
        <dbReference type="SMART" id="SM00382"/>
    </source>
</evidence>
<dbReference type="OrthoDB" id="3322489at2"/>
<dbReference type="InterPro" id="IPR051396">
    <property type="entry name" value="Bact_Antivir_Def_Nuclease"/>
</dbReference>
<dbReference type="HOGENOM" id="CLU_028965_0_1_6"/>
<dbReference type="Gene3D" id="3.40.50.300">
    <property type="entry name" value="P-loop containing nucleotide triphosphate hydrolases"/>
    <property type="match status" value="1"/>
</dbReference>
<dbReference type="PANTHER" id="PTHR43581">
    <property type="entry name" value="ATP/GTP PHOSPHATASE"/>
    <property type="match status" value="1"/>
</dbReference>
<dbReference type="SUPFAM" id="SSF52540">
    <property type="entry name" value="P-loop containing nucleoside triphosphate hydrolases"/>
    <property type="match status" value="1"/>
</dbReference>
<feature type="domain" description="AAA+ ATPase" evidence="1">
    <location>
        <begin position="191"/>
        <end position="430"/>
    </location>
</feature>
<protein>
    <recommendedName>
        <fullName evidence="1">AAA+ ATPase domain-containing protein</fullName>
    </recommendedName>
</protein>
<keyword evidence="3" id="KW-1185">Reference proteome</keyword>
<dbReference type="CDD" id="cd00267">
    <property type="entry name" value="ABC_ATPase"/>
    <property type="match status" value="1"/>
</dbReference>
<dbReference type="SMART" id="SM00382">
    <property type="entry name" value="AAA"/>
    <property type="match status" value="1"/>
</dbReference>
<dbReference type="EMBL" id="AE004439">
    <property type="protein sequence ID" value="AAK02366.1"/>
    <property type="molecule type" value="Genomic_DNA"/>
</dbReference>